<accession>A0ABY5TXP6</accession>
<dbReference type="PANTHER" id="PTHR30345">
    <property type="entry name" value="RIBOSE-5-PHOSPHATE ISOMERASE B"/>
    <property type="match status" value="1"/>
</dbReference>
<dbReference type="InterPro" id="IPR003500">
    <property type="entry name" value="RpiB_LacA_LacB"/>
</dbReference>
<dbReference type="PIRSF" id="PIRSF005384">
    <property type="entry name" value="RpiB_LacA_B"/>
    <property type="match status" value="1"/>
</dbReference>
<dbReference type="SUPFAM" id="SSF89623">
    <property type="entry name" value="Ribose/Galactose isomerase RpiB/AlsB"/>
    <property type="match status" value="1"/>
</dbReference>
<evidence type="ECO:0000256" key="2">
    <source>
        <dbReference type="ARBA" id="ARBA00023235"/>
    </source>
</evidence>
<organism evidence="3 4">
    <name type="scientific">Mesomycoplasma molare</name>
    <dbReference type="NCBI Taxonomy" id="171288"/>
    <lineage>
        <taxon>Bacteria</taxon>
        <taxon>Bacillati</taxon>
        <taxon>Mycoplasmatota</taxon>
        <taxon>Mycoplasmoidales</taxon>
        <taxon>Metamycoplasmataceae</taxon>
        <taxon>Mesomycoplasma</taxon>
    </lineage>
</organism>
<comment type="similarity">
    <text evidence="1">Belongs to the LacAB/RpiB family.</text>
</comment>
<protein>
    <submittedName>
        <fullName evidence="3">Ribose 5-phosphate isomerase B</fullName>
        <ecNumber evidence="3">5.3.1.6</ecNumber>
    </submittedName>
</protein>
<keyword evidence="2 3" id="KW-0413">Isomerase</keyword>
<dbReference type="EMBL" id="CP103423">
    <property type="protein sequence ID" value="UWD34331.1"/>
    <property type="molecule type" value="Genomic_DNA"/>
</dbReference>
<dbReference type="NCBIfam" id="TIGR00689">
    <property type="entry name" value="rpiB_lacA_lacB"/>
    <property type="match status" value="1"/>
</dbReference>
<dbReference type="Pfam" id="PF02502">
    <property type="entry name" value="LacAB_rpiB"/>
    <property type="match status" value="1"/>
</dbReference>
<dbReference type="InterPro" id="IPR004785">
    <property type="entry name" value="RpiB"/>
</dbReference>
<dbReference type="Gene3D" id="3.40.1400.10">
    <property type="entry name" value="Sugar-phosphate isomerase, RpiB/LacA/LacB"/>
    <property type="match status" value="1"/>
</dbReference>
<name>A0ABY5TXP6_9BACT</name>
<dbReference type="GO" id="GO:0004751">
    <property type="term" value="F:ribose-5-phosphate isomerase activity"/>
    <property type="evidence" value="ECO:0007669"/>
    <property type="project" value="UniProtKB-EC"/>
</dbReference>
<proteinExistence type="inferred from homology"/>
<sequence>MKKIKIAFASDHAGYELKKQIFDYVREKGYEVEDLGPFNSTESVSYATFGKKLGKHLQDKKADIGIAFCGTGLGISYALNRFKGVRAARITNVNDAYLAKLHNNANVIAMSGRFTTFEEAKKMVDEYFETEYEGGRHQSRIDELDEI</sequence>
<dbReference type="PANTHER" id="PTHR30345:SF0">
    <property type="entry name" value="DNA DAMAGE-REPAIR_TOLERATION PROTEIN DRT102"/>
    <property type="match status" value="1"/>
</dbReference>
<reference evidence="3" key="1">
    <citation type="submission" date="2022-08" db="EMBL/GenBank/DDBJ databases">
        <title>Complete genome sequence of Mycoplasma molare type strain H 542.</title>
        <authorList>
            <person name="Spergser J."/>
        </authorList>
    </citation>
    <scope>NUCLEOTIDE SEQUENCE</scope>
    <source>
        <strain evidence="3">H 542</strain>
    </source>
</reference>
<dbReference type="EC" id="5.3.1.6" evidence="3"/>
<dbReference type="InterPro" id="IPR036569">
    <property type="entry name" value="RpiB_LacA_LacB_sf"/>
</dbReference>
<dbReference type="NCBIfam" id="NF004051">
    <property type="entry name" value="PRK05571.1"/>
    <property type="match status" value="1"/>
</dbReference>
<dbReference type="NCBIfam" id="TIGR01120">
    <property type="entry name" value="rpiB"/>
    <property type="match status" value="1"/>
</dbReference>
<gene>
    <name evidence="3" type="primary">rpiB</name>
    <name evidence="3" type="ORF">NX772_00675</name>
</gene>
<evidence type="ECO:0000256" key="1">
    <source>
        <dbReference type="ARBA" id="ARBA00008754"/>
    </source>
</evidence>
<evidence type="ECO:0000313" key="3">
    <source>
        <dbReference type="EMBL" id="UWD34331.1"/>
    </source>
</evidence>
<keyword evidence="4" id="KW-1185">Reference proteome</keyword>
<dbReference type="Proteomes" id="UP001058364">
    <property type="component" value="Chromosome"/>
</dbReference>
<evidence type="ECO:0000313" key="4">
    <source>
        <dbReference type="Proteomes" id="UP001058364"/>
    </source>
</evidence>
<dbReference type="RefSeq" id="WP_027123171.1">
    <property type="nucleotide sequence ID" value="NZ_CP103423.1"/>
</dbReference>